<dbReference type="Gene3D" id="3.40.50.720">
    <property type="entry name" value="NAD(P)-binding Rossmann-like Domain"/>
    <property type="match status" value="1"/>
</dbReference>
<evidence type="ECO:0000259" key="5">
    <source>
        <dbReference type="Pfam" id="PF14833"/>
    </source>
</evidence>
<dbReference type="Proteomes" id="UP000666661">
    <property type="component" value="Unassembled WGS sequence"/>
</dbReference>
<dbReference type="PANTHER" id="PTHR43580:SF2">
    <property type="entry name" value="CYTOKINE-LIKE NUCLEAR FACTOR N-PAC"/>
    <property type="match status" value="1"/>
</dbReference>
<dbReference type="Pfam" id="PF14833">
    <property type="entry name" value="NAD_binding_11"/>
    <property type="match status" value="1"/>
</dbReference>
<proteinExistence type="predicted"/>
<dbReference type="InterPro" id="IPR008927">
    <property type="entry name" value="6-PGluconate_DH-like_C_sf"/>
</dbReference>
<dbReference type="Gene3D" id="1.10.1040.10">
    <property type="entry name" value="N-(1-d-carboxylethyl)-l-norvaline Dehydrogenase, domain 2"/>
    <property type="match status" value="1"/>
</dbReference>
<gene>
    <name evidence="6" type="ORF">J8I01_14705</name>
</gene>
<dbReference type="InterPro" id="IPR013328">
    <property type="entry name" value="6PGD_dom2"/>
</dbReference>
<dbReference type="InterPro" id="IPR051265">
    <property type="entry name" value="HIBADH-related_NP60_sf"/>
</dbReference>
<dbReference type="InterPro" id="IPR036291">
    <property type="entry name" value="NAD(P)-bd_dom_sf"/>
</dbReference>
<dbReference type="PANTHER" id="PTHR43580">
    <property type="entry name" value="OXIDOREDUCTASE GLYR1-RELATED"/>
    <property type="match status" value="1"/>
</dbReference>
<organism evidence="6 7">
    <name type="scientific">Aeromonas sanarellii</name>
    <dbReference type="NCBI Taxonomy" id="633415"/>
    <lineage>
        <taxon>Bacteria</taxon>
        <taxon>Pseudomonadati</taxon>
        <taxon>Pseudomonadota</taxon>
        <taxon>Gammaproteobacteria</taxon>
        <taxon>Aeromonadales</taxon>
        <taxon>Aeromonadaceae</taxon>
        <taxon>Aeromonas</taxon>
    </lineage>
</organism>
<dbReference type="PIRSF" id="PIRSF000103">
    <property type="entry name" value="HIBADH"/>
    <property type="match status" value="1"/>
</dbReference>
<keyword evidence="3" id="KW-0812">Transmembrane</keyword>
<dbReference type="SUPFAM" id="SSF48179">
    <property type="entry name" value="6-phosphogluconate dehydrogenase C-terminal domain-like"/>
    <property type="match status" value="1"/>
</dbReference>
<name>A0ABS4B8B7_9GAMM</name>
<keyword evidence="3" id="KW-0472">Membrane</keyword>
<feature type="domain" description="6-phosphogluconate dehydrogenase NADP-binding" evidence="4">
    <location>
        <begin position="9"/>
        <end position="162"/>
    </location>
</feature>
<evidence type="ECO:0000256" key="3">
    <source>
        <dbReference type="SAM" id="Phobius"/>
    </source>
</evidence>
<dbReference type="InterPro" id="IPR015815">
    <property type="entry name" value="HIBADH-related"/>
</dbReference>
<keyword evidence="3" id="KW-1133">Transmembrane helix</keyword>
<protein>
    <submittedName>
        <fullName evidence="6">NAD(P)-dependent oxidoreductase</fullName>
    </submittedName>
</protein>
<sequence length="287" mass="30258">MNAHRHVTLAILGTGLIGAPIARHFHRRRFKVHAWNRTAPKAKALASDGIMVFDTPADAVRDADLIVTVLKDGPSVEQVMLSAAPALKKGAIWLQLSTVGIEGIDTLVALAAQQGLVFYDAPVQGTRQPAELAQLIVLASGPVAQRAAAQAAFDAIGKRTLWVSEQAGASSRLKLALNHWAFSLTHGLAESLALAKGMGVNPALLMDVVTGGPMDSSYFQAKAAAILADNYSASFTIANAVKDARLIVEAAEHAGVRLDTAKAGLWRFERALEAGHGDKDMAASYLA</sequence>
<evidence type="ECO:0000259" key="4">
    <source>
        <dbReference type="Pfam" id="PF03446"/>
    </source>
</evidence>
<dbReference type="Pfam" id="PF03446">
    <property type="entry name" value="NAD_binding_2"/>
    <property type="match status" value="1"/>
</dbReference>
<reference evidence="6 7" key="1">
    <citation type="submission" date="2021-03" db="EMBL/GenBank/DDBJ databases">
        <title>Plant growth promoting bacteria isolated from wild legumes nodules and trapping Phaseolus vulgaris L. nodules in the center and southern Mexico.</title>
        <authorList>
            <person name="Estrada P."/>
        </authorList>
    </citation>
    <scope>NUCLEOTIDE SEQUENCE [LARGE SCALE GENOMIC DNA]</scope>
    <source>
        <strain evidence="6 7">MaGu-431</strain>
    </source>
</reference>
<dbReference type="SUPFAM" id="SSF51735">
    <property type="entry name" value="NAD(P)-binding Rossmann-fold domains"/>
    <property type="match status" value="1"/>
</dbReference>
<dbReference type="RefSeq" id="WP_209794506.1">
    <property type="nucleotide sequence ID" value="NZ_JAGIQF010000008.1"/>
</dbReference>
<dbReference type="EMBL" id="JAGIQF010000008">
    <property type="protein sequence ID" value="MBP0603754.1"/>
    <property type="molecule type" value="Genomic_DNA"/>
</dbReference>
<dbReference type="InterPro" id="IPR006115">
    <property type="entry name" value="6PGDH_NADP-bd"/>
</dbReference>
<keyword evidence="2" id="KW-0520">NAD</keyword>
<evidence type="ECO:0000256" key="2">
    <source>
        <dbReference type="ARBA" id="ARBA00023027"/>
    </source>
</evidence>
<evidence type="ECO:0000313" key="6">
    <source>
        <dbReference type="EMBL" id="MBP0603754.1"/>
    </source>
</evidence>
<keyword evidence="7" id="KW-1185">Reference proteome</keyword>
<evidence type="ECO:0000256" key="1">
    <source>
        <dbReference type="ARBA" id="ARBA00023002"/>
    </source>
</evidence>
<accession>A0ABS4B8B7</accession>
<keyword evidence="1" id="KW-0560">Oxidoreductase</keyword>
<evidence type="ECO:0000313" key="7">
    <source>
        <dbReference type="Proteomes" id="UP000666661"/>
    </source>
</evidence>
<dbReference type="InterPro" id="IPR029154">
    <property type="entry name" value="HIBADH-like_NADP-bd"/>
</dbReference>
<feature type="domain" description="3-hydroxyisobutyrate dehydrogenase-like NAD-binding" evidence="5">
    <location>
        <begin position="168"/>
        <end position="284"/>
    </location>
</feature>
<comment type="caution">
    <text evidence="6">The sequence shown here is derived from an EMBL/GenBank/DDBJ whole genome shotgun (WGS) entry which is preliminary data.</text>
</comment>
<feature type="transmembrane region" description="Helical" evidence="3">
    <location>
        <begin position="6"/>
        <end position="25"/>
    </location>
</feature>